<sequence length="178" mass="20366">MKLKVRLRQWHIRMTVFLLLILYPDPKEINAEKNVAKDFTDGPCGSATSQFVQLSFSSETIKNEYIVGFNGYYKQKARERFVAAALNGSNIHNWRILQRNNAASDFPSDFDVVMLEEPSAVNGAELLKQHPAVRRVTPQRLVHRHLHTVDVPEPNTGANYTLPMQRSIPVSRFPLENH</sequence>
<reference evidence="3 4" key="1">
    <citation type="journal article" date="2017" name="Gigascience">
        <title>Genome sequence of the small brown planthopper, Laodelphax striatellus.</title>
        <authorList>
            <person name="Zhu J."/>
            <person name="Jiang F."/>
            <person name="Wang X."/>
            <person name="Yang P."/>
            <person name="Bao Y."/>
            <person name="Zhao W."/>
            <person name="Wang W."/>
            <person name="Lu H."/>
            <person name="Wang Q."/>
            <person name="Cui N."/>
            <person name="Li J."/>
            <person name="Chen X."/>
            <person name="Luo L."/>
            <person name="Yu J."/>
            <person name="Kang L."/>
            <person name="Cui F."/>
        </authorList>
    </citation>
    <scope>NUCLEOTIDE SEQUENCE [LARGE SCALE GENOMIC DNA]</scope>
    <source>
        <strain evidence="3">Lst14</strain>
    </source>
</reference>
<dbReference type="Proteomes" id="UP000291343">
    <property type="component" value="Unassembled WGS sequence"/>
</dbReference>
<name>A0A482X4F7_LAOST</name>
<feature type="domain" description="Membrane-bound transcription factor site-1 protease-like N-terminal" evidence="2">
    <location>
        <begin position="61"/>
        <end position="140"/>
    </location>
</feature>
<accession>A0A482X4F7</accession>
<evidence type="ECO:0000256" key="1">
    <source>
        <dbReference type="SAM" id="SignalP"/>
    </source>
</evidence>
<feature type="non-terminal residue" evidence="3">
    <location>
        <position position="178"/>
    </location>
</feature>
<evidence type="ECO:0000259" key="2">
    <source>
        <dbReference type="Pfam" id="PF23001"/>
    </source>
</evidence>
<keyword evidence="4" id="KW-1185">Reference proteome</keyword>
<dbReference type="InParanoid" id="A0A482X4F7"/>
<proteinExistence type="predicted"/>
<dbReference type="OrthoDB" id="1740355at2759"/>
<comment type="caution">
    <text evidence="3">The sequence shown here is derived from an EMBL/GenBank/DDBJ whole genome shotgun (WGS) entry which is preliminary data.</text>
</comment>
<keyword evidence="1" id="KW-0732">Signal</keyword>
<evidence type="ECO:0000313" key="3">
    <source>
        <dbReference type="EMBL" id="RZF40398.1"/>
    </source>
</evidence>
<organism evidence="3 4">
    <name type="scientific">Laodelphax striatellus</name>
    <name type="common">Small brown planthopper</name>
    <name type="synonym">Delphax striatella</name>
    <dbReference type="NCBI Taxonomy" id="195883"/>
    <lineage>
        <taxon>Eukaryota</taxon>
        <taxon>Metazoa</taxon>
        <taxon>Ecdysozoa</taxon>
        <taxon>Arthropoda</taxon>
        <taxon>Hexapoda</taxon>
        <taxon>Insecta</taxon>
        <taxon>Pterygota</taxon>
        <taxon>Neoptera</taxon>
        <taxon>Paraneoptera</taxon>
        <taxon>Hemiptera</taxon>
        <taxon>Auchenorrhyncha</taxon>
        <taxon>Fulgoroidea</taxon>
        <taxon>Delphacidae</taxon>
        <taxon>Criomorphinae</taxon>
        <taxon>Laodelphax</taxon>
    </lineage>
</organism>
<feature type="chain" id="PRO_5019832260" description="Membrane-bound transcription factor site-1 protease-like N-terminal domain-containing protein" evidence="1">
    <location>
        <begin position="32"/>
        <end position="178"/>
    </location>
</feature>
<dbReference type="EMBL" id="QKKF02018416">
    <property type="protein sequence ID" value="RZF40398.1"/>
    <property type="molecule type" value="Genomic_DNA"/>
</dbReference>
<feature type="signal peptide" evidence="1">
    <location>
        <begin position="1"/>
        <end position="31"/>
    </location>
</feature>
<evidence type="ECO:0000313" key="4">
    <source>
        <dbReference type="Proteomes" id="UP000291343"/>
    </source>
</evidence>
<dbReference type="Pfam" id="PF23001">
    <property type="entry name" value="MBTP1_N"/>
    <property type="match status" value="1"/>
</dbReference>
<dbReference type="InterPro" id="IPR055143">
    <property type="entry name" value="MBTP1_N"/>
</dbReference>
<protein>
    <recommendedName>
        <fullName evidence="2">Membrane-bound transcription factor site-1 protease-like N-terminal domain-containing protein</fullName>
    </recommendedName>
</protein>
<dbReference type="STRING" id="195883.A0A482X4F7"/>
<dbReference type="AlphaFoldDB" id="A0A482X4F7"/>
<gene>
    <name evidence="3" type="ORF">LSTR_LSTR010985</name>
</gene>